<name>A0A3N4MCN9_9BACT</name>
<feature type="chain" id="PRO_5018162655" evidence="2">
    <location>
        <begin position="19"/>
        <end position="379"/>
    </location>
</feature>
<accession>A0A3N4MCN9</accession>
<dbReference type="PROSITE" id="PS50005">
    <property type="entry name" value="TPR"/>
    <property type="match status" value="2"/>
</dbReference>
<dbReference type="RefSeq" id="WP_120516521.1">
    <property type="nucleotide sequence ID" value="NZ_QXZY01000006.1"/>
</dbReference>
<evidence type="ECO:0000313" key="3">
    <source>
        <dbReference type="EMBL" id="RPD41175.1"/>
    </source>
</evidence>
<organism evidence="3 4">
    <name type="scientific">Chitinophaga barathri</name>
    <dbReference type="NCBI Taxonomy" id="1647451"/>
    <lineage>
        <taxon>Bacteria</taxon>
        <taxon>Pseudomonadati</taxon>
        <taxon>Bacteroidota</taxon>
        <taxon>Chitinophagia</taxon>
        <taxon>Chitinophagales</taxon>
        <taxon>Chitinophagaceae</taxon>
        <taxon>Chitinophaga</taxon>
    </lineage>
</organism>
<evidence type="ECO:0000313" key="4">
    <source>
        <dbReference type="Proteomes" id="UP000279089"/>
    </source>
</evidence>
<keyword evidence="1" id="KW-0802">TPR repeat</keyword>
<dbReference type="Gene3D" id="1.25.40.10">
    <property type="entry name" value="Tetratricopeptide repeat domain"/>
    <property type="match status" value="2"/>
</dbReference>
<dbReference type="Proteomes" id="UP000279089">
    <property type="component" value="Unassembled WGS sequence"/>
</dbReference>
<dbReference type="Pfam" id="PF13432">
    <property type="entry name" value="TPR_16"/>
    <property type="match status" value="1"/>
</dbReference>
<dbReference type="InterPro" id="IPR019734">
    <property type="entry name" value="TPR_rpt"/>
</dbReference>
<protein>
    <submittedName>
        <fullName evidence="3">Tetratricopeptide repeat protein</fullName>
    </submittedName>
</protein>
<dbReference type="SMART" id="SM00028">
    <property type="entry name" value="TPR"/>
    <property type="match status" value="6"/>
</dbReference>
<evidence type="ECO:0000256" key="2">
    <source>
        <dbReference type="SAM" id="SignalP"/>
    </source>
</evidence>
<evidence type="ECO:0000256" key="1">
    <source>
        <dbReference type="PROSITE-ProRule" id="PRU00339"/>
    </source>
</evidence>
<dbReference type="InterPro" id="IPR011990">
    <property type="entry name" value="TPR-like_helical_dom_sf"/>
</dbReference>
<dbReference type="EMBL" id="RMBX01000005">
    <property type="protein sequence ID" value="RPD41175.1"/>
    <property type="molecule type" value="Genomic_DNA"/>
</dbReference>
<feature type="signal peptide" evidence="2">
    <location>
        <begin position="1"/>
        <end position="18"/>
    </location>
</feature>
<dbReference type="SUPFAM" id="SSF48452">
    <property type="entry name" value="TPR-like"/>
    <property type="match status" value="1"/>
</dbReference>
<feature type="repeat" description="TPR" evidence="1">
    <location>
        <begin position="86"/>
        <end position="119"/>
    </location>
</feature>
<reference evidence="4" key="1">
    <citation type="submission" date="2018-11" db="EMBL/GenBank/DDBJ databases">
        <title>Chitinophaga lutea sp.nov., isolate from arsenic contaminated soil.</title>
        <authorList>
            <person name="Zong Y."/>
        </authorList>
    </citation>
    <scope>NUCLEOTIDE SEQUENCE [LARGE SCALE GENOMIC DNA]</scope>
    <source>
        <strain evidence="4">YLT18</strain>
    </source>
</reference>
<sequence length="379" mass="43196">MRKIVPLLLLLLFSRAAAAQDAVADTLKAMIDREEYDKVISGYAPVATGLSAKAVYAVSVAFYGKEQVDSCLKYADLSIKKDQHYAKPHNLKGWLYNYLGKHTEAVDEFKEAIRIAPDSADYHNGLGESQYYLKNYDLSLESFKKSTTLKNAPARSYMMIANIYSERGQQKETIAALYDAKTNIGKEEEEYPRALFNIGQLEYLEGNYGPAESALTELIQLTPDDYHAYSNLIQVYYARGEYEKAKPYKDRLYDAHKKELLKDNMKDMFCFDQFKWKDHTVQVFERYEEGPSKKIFNKHLFYVVDKADNIVMRIQTEYSPFSVELDGIKYILCGTKGTTHLNYGIGFNDDLKYTDLKAAVVKILDKGIDPAASTTPANK</sequence>
<dbReference type="PANTHER" id="PTHR12558:SF13">
    <property type="entry name" value="CELL DIVISION CYCLE PROTEIN 27 HOMOLOG"/>
    <property type="match status" value="1"/>
</dbReference>
<dbReference type="Pfam" id="PF13414">
    <property type="entry name" value="TPR_11"/>
    <property type="match status" value="1"/>
</dbReference>
<keyword evidence="4" id="KW-1185">Reference proteome</keyword>
<proteinExistence type="predicted"/>
<dbReference type="OrthoDB" id="637388at2"/>
<gene>
    <name evidence="3" type="ORF">EG028_10860</name>
</gene>
<feature type="repeat" description="TPR" evidence="1">
    <location>
        <begin position="192"/>
        <end position="225"/>
    </location>
</feature>
<dbReference type="AlphaFoldDB" id="A0A3N4MCN9"/>
<comment type="caution">
    <text evidence="3">The sequence shown here is derived from an EMBL/GenBank/DDBJ whole genome shotgun (WGS) entry which is preliminary data.</text>
</comment>
<dbReference type="PANTHER" id="PTHR12558">
    <property type="entry name" value="CELL DIVISION CYCLE 16,23,27"/>
    <property type="match status" value="1"/>
</dbReference>
<keyword evidence="2" id="KW-0732">Signal</keyword>